<dbReference type="InterPro" id="IPR011006">
    <property type="entry name" value="CheY-like_superfamily"/>
</dbReference>
<feature type="modified residue" description="4-aspartylphosphate" evidence="7">
    <location>
        <position position="55"/>
    </location>
</feature>
<organism evidence="11 12">
    <name type="scientific">Oligosphaera ethanolica</name>
    <dbReference type="NCBI Taxonomy" id="760260"/>
    <lineage>
        <taxon>Bacteria</taxon>
        <taxon>Pseudomonadati</taxon>
        <taxon>Lentisphaerota</taxon>
        <taxon>Oligosphaeria</taxon>
        <taxon>Oligosphaerales</taxon>
        <taxon>Oligosphaeraceae</taxon>
        <taxon>Oligosphaera</taxon>
    </lineage>
</organism>
<protein>
    <submittedName>
        <fullName evidence="11">DNA-binding NtrC family response regulator</fullName>
    </submittedName>
</protein>
<accession>A0AAE3VEG8</accession>
<dbReference type="SUPFAM" id="SSF52540">
    <property type="entry name" value="P-loop containing nucleoside triphosphate hydrolases"/>
    <property type="match status" value="1"/>
</dbReference>
<dbReference type="GO" id="GO:0006355">
    <property type="term" value="P:regulation of DNA-templated transcription"/>
    <property type="evidence" value="ECO:0007669"/>
    <property type="project" value="InterPro"/>
</dbReference>
<dbReference type="SUPFAM" id="SSF52172">
    <property type="entry name" value="CheY-like"/>
    <property type="match status" value="1"/>
</dbReference>
<evidence type="ECO:0000256" key="3">
    <source>
        <dbReference type="ARBA" id="ARBA00023015"/>
    </source>
</evidence>
<feature type="domain" description="Sigma-54 factor interaction" evidence="9">
    <location>
        <begin position="145"/>
        <end position="374"/>
    </location>
</feature>
<evidence type="ECO:0000256" key="4">
    <source>
        <dbReference type="ARBA" id="ARBA00023125"/>
    </source>
</evidence>
<dbReference type="SMART" id="SM00382">
    <property type="entry name" value="AAA"/>
    <property type="match status" value="1"/>
</dbReference>
<dbReference type="PROSITE" id="PS50045">
    <property type="entry name" value="SIGMA54_INTERACT_4"/>
    <property type="match status" value="1"/>
</dbReference>
<keyword evidence="2" id="KW-0067">ATP-binding</keyword>
<evidence type="ECO:0000256" key="8">
    <source>
        <dbReference type="SAM" id="MobiDB-lite"/>
    </source>
</evidence>
<evidence type="ECO:0000256" key="5">
    <source>
        <dbReference type="ARBA" id="ARBA00023159"/>
    </source>
</evidence>
<reference evidence="11" key="1">
    <citation type="submission" date="2023-07" db="EMBL/GenBank/DDBJ databases">
        <title>Genomic Encyclopedia of Type Strains, Phase IV (KMG-IV): sequencing the most valuable type-strain genomes for metagenomic binning, comparative biology and taxonomic classification.</title>
        <authorList>
            <person name="Goeker M."/>
        </authorList>
    </citation>
    <scope>NUCLEOTIDE SEQUENCE</scope>
    <source>
        <strain evidence="11">DSM 24202</strain>
    </source>
</reference>
<feature type="domain" description="Response regulatory" evidence="10">
    <location>
        <begin position="7"/>
        <end position="120"/>
    </location>
</feature>
<evidence type="ECO:0000259" key="10">
    <source>
        <dbReference type="PROSITE" id="PS50110"/>
    </source>
</evidence>
<keyword evidence="5" id="KW-0010">Activator</keyword>
<dbReference type="FunFam" id="3.40.50.300:FF:000006">
    <property type="entry name" value="DNA-binding transcriptional regulator NtrC"/>
    <property type="match status" value="1"/>
</dbReference>
<sequence length="463" mass="51001">MSLEKPLILIIDDERNTREGLRGALADQYEVLLAEDGLRGLALLKEHAVDIVLTDLRMPGLDGMDFTRKAASMENPPLIIMLTAYGSVQTAVEAMKIGAYDYLTKPVNLDNLEMMIARGLDTLRQRANASDERNSLGNRDGLDAIIGSSKRITTVFAAVRQVADSRSTVLLSGESGTGKELFAQAIHRLSSRADKPFIAIHCAALNENLLESELFGHEKGAFTGANERVIGRFEKADGGTLFLDEIGEITPATQVKLLRVLESRNFERVGGGSTITVDVRLIAATNRDLKAMVDAGTFREDLFYRLNVVNIALPPLRERHEDIPLLLDFYLKRTARENNKAIDGFSPEAVKVLDTYDWPGNVRELRNCVERMVVFARGSTLTLNDVPEDIRQAVGEQLSGTNDHHGDAPATTTTADPLDIKANEKNLIIQALAECGGNRSQAAIKLNISRRTLHRKLNEYGIQ</sequence>
<dbReference type="Proteomes" id="UP001238163">
    <property type="component" value="Unassembled WGS sequence"/>
</dbReference>
<dbReference type="EMBL" id="JAUSVL010000001">
    <property type="protein sequence ID" value="MDQ0289019.1"/>
    <property type="molecule type" value="Genomic_DNA"/>
</dbReference>
<dbReference type="Gene3D" id="3.40.50.2300">
    <property type="match status" value="1"/>
</dbReference>
<gene>
    <name evidence="11" type="ORF">J3R75_001126</name>
</gene>
<dbReference type="Pfam" id="PF02954">
    <property type="entry name" value="HTH_8"/>
    <property type="match status" value="1"/>
</dbReference>
<proteinExistence type="predicted"/>
<keyword evidence="3" id="KW-0805">Transcription regulation</keyword>
<dbReference type="FunFam" id="1.10.8.60:FF:000014">
    <property type="entry name" value="DNA-binding transcriptional regulator NtrC"/>
    <property type="match status" value="1"/>
</dbReference>
<dbReference type="RefSeq" id="WP_307260361.1">
    <property type="nucleotide sequence ID" value="NZ_JAUSVL010000001.1"/>
</dbReference>
<dbReference type="PROSITE" id="PS50110">
    <property type="entry name" value="RESPONSE_REGULATORY"/>
    <property type="match status" value="1"/>
</dbReference>
<evidence type="ECO:0000256" key="7">
    <source>
        <dbReference type="PROSITE-ProRule" id="PRU00169"/>
    </source>
</evidence>
<dbReference type="PROSITE" id="PS00688">
    <property type="entry name" value="SIGMA54_INTERACT_3"/>
    <property type="match status" value="1"/>
</dbReference>
<dbReference type="PANTHER" id="PTHR32071:SF122">
    <property type="entry name" value="SIGMA FACTOR"/>
    <property type="match status" value="1"/>
</dbReference>
<keyword evidence="12" id="KW-1185">Reference proteome</keyword>
<dbReference type="InterPro" id="IPR027417">
    <property type="entry name" value="P-loop_NTPase"/>
</dbReference>
<keyword evidence="7" id="KW-0597">Phosphoprotein</keyword>
<dbReference type="SMART" id="SM00448">
    <property type="entry name" value="REC"/>
    <property type="match status" value="1"/>
</dbReference>
<dbReference type="InterPro" id="IPR003593">
    <property type="entry name" value="AAA+_ATPase"/>
</dbReference>
<keyword evidence="6" id="KW-0804">Transcription</keyword>
<dbReference type="SUPFAM" id="SSF46689">
    <property type="entry name" value="Homeodomain-like"/>
    <property type="match status" value="1"/>
</dbReference>
<dbReference type="InterPro" id="IPR002197">
    <property type="entry name" value="HTH_Fis"/>
</dbReference>
<keyword evidence="1" id="KW-0547">Nucleotide-binding</keyword>
<dbReference type="InterPro" id="IPR025944">
    <property type="entry name" value="Sigma_54_int_dom_CS"/>
</dbReference>
<dbReference type="Gene3D" id="3.40.50.300">
    <property type="entry name" value="P-loop containing nucleotide triphosphate hydrolases"/>
    <property type="match status" value="1"/>
</dbReference>
<evidence type="ECO:0000256" key="1">
    <source>
        <dbReference type="ARBA" id="ARBA00022741"/>
    </source>
</evidence>
<dbReference type="InterPro" id="IPR002078">
    <property type="entry name" value="Sigma_54_int"/>
</dbReference>
<dbReference type="AlphaFoldDB" id="A0AAE3VEG8"/>
<dbReference type="InterPro" id="IPR025943">
    <property type="entry name" value="Sigma_54_int_dom_ATP-bd_2"/>
</dbReference>
<name>A0AAE3VEG8_9BACT</name>
<dbReference type="PROSITE" id="PS00675">
    <property type="entry name" value="SIGMA54_INTERACT_1"/>
    <property type="match status" value="1"/>
</dbReference>
<dbReference type="InterPro" id="IPR058031">
    <property type="entry name" value="AAA_lid_NorR"/>
</dbReference>
<feature type="region of interest" description="Disordered" evidence="8">
    <location>
        <begin position="398"/>
        <end position="417"/>
    </location>
</feature>
<dbReference type="Pfam" id="PF25601">
    <property type="entry name" value="AAA_lid_14"/>
    <property type="match status" value="1"/>
</dbReference>
<evidence type="ECO:0000256" key="2">
    <source>
        <dbReference type="ARBA" id="ARBA00022840"/>
    </source>
</evidence>
<dbReference type="InterPro" id="IPR025662">
    <property type="entry name" value="Sigma_54_int_dom_ATP-bd_1"/>
</dbReference>
<comment type="caution">
    <text evidence="11">The sequence shown here is derived from an EMBL/GenBank/DDBJ whole genome shotgun (WGS) entry which is preliminary data.</text>
</comment>
<dbReference type="GO" id="GO:0005524">
    <property type="term" value="F:ATP binding"/>
    <property type="evidence" value="ECO:0007669"/>
    <property type="project" value="UniProtKB-KW"/>
</dbReference>
<dbReference type="Pfam" id="PF00158">
    <property type="entry name" value="Sigma54_activat"/>
    <property type="match status" value="1"/>
</dbReference>
<dbReference type="CDD" id="cd00009">
    <property type="entry name" value="AAA"/>
    <property type="match status" value="1"/>
</dbReference>
<dbReference type="Gene3D" id="1.10.10.60">
    <property type="entry name" value="Homeodomain-like"/>
    <property type="match status" value="1"/>
</dbReference>
<dbReference type="CDD" id="cd17536">
    <property type="entry name" value="REC_YesN-like"/>
    <property type="match status" value="1"/>
</dbReference>
<keyword evidence="4 11" id="KW-0238">DNA-binding</keyword>
<evidence type="ECO:0000259" key="9">
    <source>
        <dbReference type="PROSITE" id="PS50045"/>
    </source>
</evidence>
<dbReference type="GO" id="GO:0000160">
    <property type="term" value="P:phosphorelay signal transduction system"/>
    <property type="evidence" value="ECO:0007669"/>
    <property type="project" value="InterPro"/>
</dbReference>
<dbReference type="GO" id="GO:0043565">
    <property type="term" value="F:sequence-specific DNA binding"/>
    <property type="evidence" value="ECO:0007669"/>
    <property type="project" value="InterPro"/>
</dbReference>
<feature type="compositionally biased region" description="Low complexity" evidence="8">
    <location>
        <begin position="408"/>
        <end position="417"/>
    </location>
</feature>
<dbReference type="Pfam" id="PF00072">
    <property type="entry name" value="Response_reg"/>
    <property type="match status" value="1"/>
</dbReference>
<evidence type="ECO:0000313" key="12">
    <source>
        <dbReference type="Proteomes" id="UP001238163"/>
    </source>
</evidence>
<dbReference type="Gene3D" id="1.10.8.60">
    <property type="match status" value="1"/>
</dbReference>
<evidence type="ECO:0000256" key="6">
    <source>
        <dbReference type="ARBA" id="ARBA00023163"/>
    </source>
</evidence>
<dbReference type="PRINTS" id="PR01590">
    <property type="entry name" value="HTHFIS"/>
</dbReference>
<dbReference type="InterPro" id="IPR009057">
    <property type="entry name" value="Homeodomain-like_sf"/>
</dbReference>
<dbReference type="PANTHER" id="PTHR32071">
    <property type="entry name" value="TRANSCRIPTIONAL REGULATORY PROTEIN"/>
    <property type="match status" value="1"/>
</dbReference>
<dbReference type="InterPro" id="IPR001789">
    <property type="entry name" value="Sig_transdc_resp-reg_receiver"/>
</dbReference>
<dbReference type="PROSITE" id="PS00676">
    <property type="entry name" value="SIGMA54_INTERACT_2"/>
    <property type="match status" value="1"/>
</dbReference>
<evidence type="ECO:0000313" key="11">
    <source>
        <dbReference type="EMBL" id="MDQ0289019.1"/>
    </source>
</evidence>